<dbReference type="Proteomes" id="UP000466794">
    <property type="component" value="Unassembled WGS sequence"/>
</dbReference>
<protein>
    <submittedName>
        <fullName evidence="2">Uncharacterized protein</fullName>
    </submittedName>
</protein>
<dbReference type="EMBL" id="WRPP01000014">
    <property type="protein sequence ID" value="MVU83553.1"/>
    <property type="molecule type" value="Genomic_DNA"/>
</dbReference>
<keyword evidence="1" id="KW-0812">Transmembrane</keyword>
<reference evidence="2 3" key="1">
    <citation type="submission" date="2019-12" db="EMBL/GenBank/DDBJ databases">
        <title>Nocardia sp. nov. ET3-3 isolated from soil.</title>
        <authorList>
            <person name="Kanchanasin P."/>
            <person name="Tanasupawat S."/>
            <person name="Yuki M."/>
            <person name="Kudo T."/>
        </authorList>
    </citation>
    <scope>NUCLEOTIDE SEQUENCE [LARGE SCALE GENOMIC DNA]</scope>
    <source>
        <strain evidence="2 3">ET3-3</strain>
    </source>
</reference>
<comment type="caution">
    <text evidence="2">The sequence shown here is derived from an EMBL/GenBank/DDBJ whole genome shotgun (WGS) entry which is preliminary data.</text>
</comment>
<sequence length="82" mass="8527">MNIHVVQFTELGVIAVLLLFRRRFQPDWFLICFGAVLAAGAAITLAVATSGGFHVGTDPVPTHTPPAAVAGTCAPFCYGPTG</sequence>
<keyword evidence="1" id="KW-1133">Transmembrane helix</keyword>
<keyword evidence="3" id="KW-1185">Reference proteome</keyword>
<accession>A0A7K1VA72</accession>
<proteinExistence type="predicted"/>
<organism evidence="2 3">
    <name type="scientific">Nocardia terrae</name>
    <dbReference type="NCBI Taxonomy" id="2675851"/>
    <lineage>
        <taxon>Bacteria</taxon>
        <taxon>Bacillati</taxon>
        <taxon>Actinomycetota</taxon>
        <taxon>Actinomycetes</taxon>
        <taxon>Mycobacteriales</taxon>
        <taxon>Nocardiaceae</taxon>
        <taxon>Nocardia</taxon>
    </lineage>
</organism>
<evidence type="ECO:0000313" key="2">
    <source>
        <dbReference type="EMBL" id="MVU83553.1"/>
    </source>
</evidence>
<evidence type="ECO:0000313" key="3">
    <source>
        <dbReference type="Proteomes" id="UP000466794"/>
    </source>
</evidence>
<name>A0A7K1VA72_9NOCA</name>
<dbReference type="AlphaFoldDB" id="A0A7K1VA72"/>
<dbReference type="RefSeq" id="WP_157393146.1">
    <property type="nucleotide sequence ID" value="NZ_WRPP01000014.1"/>
</dbReference>
<evidence type="ECO:0000256" key="1">
    <source>
        <dbReference type="SAM" id="Phobius"/>
    </source>
</evidence>
<gene>
    <name evidence="2" type="ORF">GPX89_40740</name>
</gene>
<feature type="transmembrane region" description="Helical" evidence="1">
    <location>
        <begin position="28"/>
        <end position="48"/>
    </location>
</feature>
<keyword evidence="1" id="KW-0472">Membrane</keyword>